<dbReference type="EMBL" id="HE681723">
    <property type="protein sequence ID" value="CCG23794.1"/>
    <property type="molecule type" value="Genomic_DNA"/>
</dbReference>
<proteinExistence type="predicted"/>
<dbReference type="AlphaFoldDB" id="H8X7L0"/>
<dbReference type="Proteomes" id="UP000005018">
    <property type="component" value="Chromosome 5"/>
</dbReference>
<gene>
    <name evidence="2" type="ORF">CORT_0E02060</name>
</gene>
<evidence type="ECO:0000313" key="2">
    <source>
        <dbReference type="EMBL" id="CCG23794.1"/>
    </source>
</evidence>
<reference evidence="2 3" key="1">
    <citation type="journal article" date="2012" name="PLoS ONE">
        <title>Sequence and analysis of the genome of the pathogenic yeast Candida orthopsilosis.</title>
        <authorList>
            <person name="Riccombeni A."/>
            <person name="Vidanes G."/>
            <person name="Proux-Wera E."/>
            <person name="Wolfe K.H."/>
            <person name="Butler G."/>
        </authorList>
    </citation>
    <scope>NUCLEOTIDE SEQUENCE [LARGE SCALE GENOMIC DNA]</scope>
    <source>
        <strain evidence="2 3">Co 90-125</strain>
    </source>
</reference>
<dbReference type="OrthoDB" id="10667015at2759"/>
<dbReference type="HOGENOM" id="CLU_731587_0_0_1"/>
<dbReference type="RefSeq" id="XP_003869927.1">
    <property type="nucleotide sequence ID" value="XM_003869878.1"/>
</dbReference>
<organism evidence="2 3">
    <name type="scientific">Candida orthopsilosis (strain 90-125)</name>
    <name type="common">Yeast</name>
    <dbReference type="NCBI Taxonomy" id="1136231"/>
    <lineage>
        <taxon>Eukaryota</taxon>
        <taxon>Fungi</taxon>
        <taxon>Dikarya</taxon>
        <taxon>Ascomycota</taxon>
        <taxon>Saccharomycotina</taxon>
        <taxon>Pichiomycetes</taxon>
        <taxon>Debaryomycetaceae</taxon>
        <taxon>Candida/Lodderomyces clade</taxon>
        <taxon>Candida</taxon>
    </lineage>
</organism>
<sequence>MADSQSTISSEASNRSLVSEYGNIDDNLMTPSDVDIFNVFVNSAFEPVIPSITHFISIMEFKEWIFRRVFTMVNLIGLATTFRIKSVAYSFSCNFFRPYWKRYFNSNFSQSSILSRLFLLEMEHRYVSWMISWENQREQERKGKVEKLQEEVQRTNEQKQHSTLQEQGQDLRFTEMQRTRNEYFSLDLNDVRMEIEQSSQEYLDDQIAQSSRVECQDFIFYLSPNQWIASTTEQENTGNRQHRVVERFRQGITRLERQWQHITFDSMLHRSRRYFDYREQPLFRETPAFMPLVSHFLPSPYWMPVMPPDRIFSESRPPMVLEHDEVNDFSPSLRPWLLCSSSIESSIDDLPRYTLTPRNDENLYTFPGGFPPDYHSMI</sequence>
<keyword evidence="1" id="KW-0175">Coiled coil</keyword>
<dbReference type="KEGG" id="cot:CORT_0E02060"/>
<name>H8X7L0_CANO9</name>
<feature type="coiled-coil region" evidence="1">
    <location>
        <begin position="138"/>
        <end position="165"/>
    </location>
</feature>
<evidence type="ECO:0000256" key="1">
    <source>
        <dbReference type="SAM" id="Coils"/>
    </source>
</evidence>
<dbReference type="GeneID" id="14540924"/>
<keyword evidence="3" id="KW-1185">Reference proteome</keyword>
<protein>
    <submittedName>
        <fullName evidence="2">Uncharacterized protein</fullName>
    </submittedName>
</protein>
<evidence type="ECO:0000313" key="3">
    <source>
        <dbReference type="Proteomes" id="UP000005018"/>
    </source>
</evidence>
<accession>H8X7L0</accession>